<comment type="caution">
    <text evidence="3">The sequence shown here is derived from an EMBL/GenBank/DDBJ whole genome shotgun (WGS) entry which is preliminary data.</text>
</comment>
<keyword evidence="1" id="KW-0175">Coiled coil</keyword>
<proteinExistence type="predicted"/>
<gene>
    <name evidence="3" type="ORF">Q7C36_013246</name>
</gene>
<protein>
    <recommendedName>
        <fullName evidence="5">Coiled-coil domain-containing protein 73</fullName>
    </recommendedName>
</protein>
<evidence type="ECO:0000256" key="2">
    <source>
        <dbReference type="SAM" id="MobiDB-lite"/>
    </source>
</evidence>
<dbReference type="EMBL" id="JAVHJS010000013">
    <property type="protein sequence ID" value="KAK2838432.1"/>
    <property type="molecule type" value="Genomic_DNA"/>
</dbReference>
<dbReference type="AlphaFoldDB" id="A0AA88MKV6"/>
<evidence type="ECO:0000256" key="1">
    <source>
        <dbReference type="SAM" id="Coils"/>
    </source>
</evidence>
<keyword evidence="4" id="KW-1185">Reference proteome</keyword>
<name>A0AA88MKV6_TACVA</name>
<reference evidence="3" key="1">
    <citation type="submission" date="2023-08" db="EMBL/GenBank/DDBJ databases">
        <title>Pelteobagrus vachellii genome.</title>
        <authorList>
            <person name="Liu H."/>
        </authorList>
    </citation>
    <scope>NUCLEOTIDE SEQUENCE</scope>
    <source>
        <strain evidence="3">PRFRI_2022a</strain>
        <tissue evidence="3">Muscle</tissue>
    </source>
</reference>
<dbReference type="Pfam" id="PF15818">
    <property type="entry name" value="CCDC73"/>
    <property type="match status" value="1"/>
</dbReference>
<feature type="coiled-coil region" evidence="1">
    <location>
        <begin position="219"/>
        <end position="394"/>
    </location>
</feature>
<dbReference type="InterPro" id="IPR031650">
    <property type="entry name" value="CCDC73"/>
</dbReference>
<evidence type="ECO:0000313" key="4">
    <source>
        <dbReference type="Proteomes" id="UP001187315"/>
    </source>
</evidence>
<feature type="region of interest" description="Disordered" evidence="2">
    <location>
        <begin position="884"/>
        <end position="905"/>
    </location>
</feature>
<sequence length="1103" mass="123263">MEFSTDIETHLLGAVPDLDCDNYKLKSSDVVPETDSGIISVQLLEFKTSLQEAVEELYIHRDAETRHEAQVCKLVLEKQELEWQKESLQNQISRMTNEQSESIAAVKKQFQAQIQGIEEEKGKHQLSAELKDKEITSLKEELKSLQLSKYSSEKKLSELEQKVQLQSQVRDSHLNQLGEVEKRFRTISRQSAVVRQVHEKLEQNVEEAMRINEKIVSINKKQESTIAALKKDVERLNSELVKSKVVSICRSGDESTYCLLKAQELQELKHRLTVETELNKKLRNEIAVERAEKQELMHTLQHAQELLQTQTQAVSRTEQQLHIHTEEYQVLKREHEMVREMSKEKEDRLVRLIDDYKRSKTILEKEMETLHAKMQADQEELKAVKKSYDHLHEKHQQRSSRLIHQAREIHGLEKDDSDIQTNSPTSLNCDMDVDRDTSLDGEACQANERTAECQEAAIGGENDEVNVRSQMDRTTLALLPSEGLEALAPDQSETSERVGGTDVTNQQIDPAVKQEAGVSESAPVLRVFANGSPSDTVQSYTEICLAKLSEPQTRSVYGVASDPVTSEPRVMLAEKNLCVYERRDRQTPDKHTSETSQDGDLKGVELQFVAPEINKAPCALTNSDSKPCVEEAVIFVEDGKEPGHADNRSPTNYGQLGVATSSPQQRIIPQESEVSHEELSLILGTASISDTSFSELQGSPDILEDMDNHTSVTKAKCTSESKSNAVSYPAESSSQSTVFIMVNIAEDQDGNKTDNICTSALPVESDIQNVEASPDLTISNTQNDPVFTDMKISDEANDAEVQISGIEPDNNDGSQRCESSLMMDVPLKETTDARMNGSQSAATLQTNKPLAPLRVFISEQKSVLPSGFQDLLRSLRVSDFPKSTLKKRGRPLDKAHVSDVHPDRKNDHCREWNAIKETFSEISDEKESRIPISFGSAQPSSPAACTVGNGLRQNCTVTPSPRLHSLGKVSRPACEDRTPTPLEKEDLQTSDIRSQIAKIEQLLSSEGPPWEHHTFLILQRLGAITRVHGTPPYVYISVYSTACSIKDELFQLLLKSSGPQSPVLTRVLSRIIHVPADMLGRKSRTAGRPSWMMESACALQGIL</sequence>
<dbReference type="PANTHER" id="PTHR28660">
    <property type="entry name" value="COILED-COIL DOMAIN-CONTAINING PROTEIN 73"/>
    <property type="match status" value="1"/>
</dbReference>
<feature type="compositionally biased region" description="Basic and acidic residues" evidence="2">
    <location>
        <begin position="890"/>
        <end position="905"/>
    </location>
</feature>
<accession>A0AA88MKV6</accession>
<feature type="coiled-coil region" evidence="1">
    <location>
        <begin position="128"/>
        <end position="162"/>
    </location>
</feature>
<evidence type="ECO:0000313" key="3">
    <source>
        <dbReference type="EMBL" id="KAK2838432.1"/>
    </source>
</evidence>
<organism evidence="3 4">
    <name type="scientific">Tachysurus vachellii</name>
    <name type="common">Darkbarbel catfish</name>
    <name type="synonym">Pelteobagrus vachellii</name>
    <dbReference type="NCBI Taxonomy" id="175792"/>
    <lineage>
        <taxon>Eukaryota</taxon>
        <taxon>Metazoa</taxon>
        <taxon>Chordata</taxon>
        <taxon>Craniata</taxon>
        <taxon>Vertebrata</taxon>
        <taxon>Euteleostomi</taxon>
        <taxon>Actinopterygii</taxon>
        <taxon>Neopterygii</taxon>
        <taxon>Teleostei</taxon>
        <taxon>Ostariophysi</taxon>
        <taxon>Siluriformes</taxon>
        <taxon>Bagridae</taxon>
        <taxon>Tachysurus</taxon>
    </lineage>
</organism>
<dbReference type="Proteomes" id="UP001187315">
    <property type="component" value="Unassembled WGS sequence"/>
</dbReference>
<evidence type="ECO:0008006" key="5">
    <source>
        <dbReference type="Google" id="ProtNLM"/>
    </source>
</evidence>
<dbReference type="PANTHER" id="PTHR28660:SF1">
    <property type="entry name" value="COILED-COIL DOMAIN-CONTAINING PROTEIN 73"/>
    <property type="match status" value="1"/>
</dbReference>